<accession>A0AAN8KA31</accession>
<feature type="compositionally biased region" description="Basic residues" evidence="2">
    <location>
        <begin position="1"/>
        <end position="10"/>
    </location>
</feature>
<feature type="domain" description="IC97/Casc1 N-terminal" evidence="4">
    <location>
        <begin position="25"/>
        <end position="223"/>
    </location>
</feature>
<feature type="region of interest" description="Disordered" evidence="2">
    <location>
        <begin position="269"/>
        <end position="359"/>
    </location>
</feature>
<evidence type="ECO:0000256" key="1">
    <source>
        <dbReference type="ARBA" id="ARBA00024332"/>
    </source>
</evidence>
<feature type="compositionally biased region" description="Basic and acidic residues" evidence="2">
    <location>
        <begin position="425"/>
        <end position="440"/>
    </location>
</feature>
<feature type="region of interest" description="Disordered" evidence="2">
    <location>
        <begin position="1"/>
        <end position="67"/>
    </location>
</feature>
<feature type="compositionally biased region" description="Basic and acidic residues" evidence="2">
    <location>
        <begin position="11"/>
        <end position="67"/>
    </location>
</feature>
<feature type="domain" description="CASC1 C-terminal" evidence="3">
    <location>
        <begin position="467"/>
        <end position="628"/>
    </location>
</feature>
<dbReference type="PANTHER" id="PTHR20929:SF11">
    <property type="entry name" value="DYNEIN AXONEMAL INTERMEDIATE CHAIN 7"/>
    <property type="match status" value="1"/>
</dbReference>
<sequence>MPPKEGKKKLSKAEKDKLKKEEAEKKAQEEEEARLLAHEEEKKRKRVEMEQAEERKKQEKEEKKERSVQMKELLSLLESNKYALDTLENQKRKDAKWARYMKCDGSPDPTVPGEINTYINLRLEDKNEGKPLDSLKQVEQDNVLIEELHHWLSDSGDLSVNEKASYKEAIVEIQNLMSKKLDDISLQVLCNATDLQDSETYNLQYTVKPANICLCIWGNLSKKRIKPFEFTEKGFTFDIPRMLSLTDCAFRILFTKYDHLSYQSSALYPKRKQKKEEVPEPEPEKIEEKGSEENQDGEQNEENPEEVVEKEDTQDVMAALHDLDEEDEDAEKPAEEEKPEEPEEEDDFEDPVTPEPVEWEDFDEDDDIMDLRAYHILGGVISFDLVELPPQPKQVNSWTITPLVCPPEIRKITYVADNASLTPIPKDKEGQEEKKREDKPPISISYRLPEDTMFVDEPLPGRWDPTLKHWRQDGFSDIKFDEEKRFFQFKTSYFGKLALFQDAHINMPFQSWEIRPRNVDNAILTVIAAVVDIQIEIKNDVCCLTQPSDRSEVKHLLNKWMNPSELIKAMRASGINIFPAEDSSKFVNVQTKDTLLEERIYEQMALTSSAMAYSWSKWNADADLHSIVYLGSESLNDEPLLEEDWSVYKSTKTRAMKLKTTEISDEFSDELAENTEFRSNLYHLMKITLSEEGMNRIEKTDYQYINCVQQLLQATKVLTYA</sequence>
<dbReference type="GO" id="GO:0005930">
    <property type="term" value="C:axoneme"/>
    <property type="evidence" value="ECO:0007669"/>
    <property type="project" value="TreeGrafter"/>
</dbReference>
<dbReference type="Pfam" id="PF15927">
    <property type="entry name" value="Casc1_N"/>
    <property type="match status" value="1"/>
</dbReference>
<feature type="compositionally biased region" description="Acidic residues" evidence="2">
    <location>
        <begin position="337"/>
        <end position="359"/>
    </location>
</feature>
<dbReference type="PRINTS" id="PR02043">
    <property type="entry name" value="CANCERSCCP1"/>
</dbReference>
<evidence type="ECO:0000313" key="6">
    <source>
        <dbReference type="Proteomes" id="UP001347796"/>
    </source>
</evidence>
<feature type="compositionally biased region" description="Acidic residues" evidence="2">
    <location>
        <begin position="293"/>
        <end position="314"/>
    </location>
</feature>
<dbReference type="GO" id="GO:0048487">
    <property type="term" value="F:beta-tubulin binding"/>
    <property type="evidence" value="ECO:0007669"/>
    <property type="project" value="TreeGrafter"/>
</dbReference>
<comment type="caution">
    <text evidence="5">The sequence shown here is derived from an EMBL/GenBank/DDBJ whole genome shotgun (WGS) entry which is preliminary data.</text>
</comment>
<dbReference type="EMBL" id="JAZGQO010000003">
    <property type="protein sequence ID" value="KAK6188931.1"/>
    <property type="molecule type" value="Genomic_DNA"/>
</dbReference>
<evidence type="ECO:0000259" key="3">
    <source>
        <dbReference type="Pfam" id="PF12366"/>
    </source>
</evidence>
<dbReference type="InterPro" id="IPR031826">
    <property type="entry name" value="IC97/Casc1_N"/>
</dbReference>
<name>A0AAN8KA31_PATCE</name>
<evidence type="ECO:0000313" key="5">
    <source>
        <dbReference type="EMBL" id="KAK6188931.1"/>
    </source>
</evidence>
<gene>
    <name evidence="5" type="ORF">SNE40_005005</name>
</gene>
<dbReference type="PANTHER" id="PTHR20929">
    <property type="entry name" value="LUNG ADENOMA SUSCEPTIBILITY 1-RELATED"/>
    <property type="match status" value="1"/>
</dbReference>
<feature type="region of interest" description="Disordered" evidence="2">
    <location>
        <begin position="421"/>
        <end position="441"/>
    </location>
</feature>
<dbReference type="Proteomes" id="UP001347796">
    <property type="component" value="Unassembled WGS sequence"/>
</dbReference>
<feature type="compositionally biased region" description="Basic and acidic residues" evidence="2">
    <location>
        <begin position="274"/>
        <end position="292"/>
    </location>
</feature>
<evidence type="ECO:0000256" key="2">
    <source>
        <dbReference type="SAM" id="MobiDB-lite"/>
    </source>
</evidence>
<comment type="similarity">
    <text evidence="1">Belongs to the DNAI7 family.</text>
</comment>
<evidence type="ECO:0000259" key="4">
    <source>
        <dbReference type="Pfam" id="PF15927"/>
    </source>
</evidence>
<dbReference type="Pfam" id="PF12366">
    <property type="entry name" value="Casc1_C"/>
    <property type="match status" value="1"/>
</dbReference>
<dbReference type="InterPro" id="IPR023247">
    <property type="entry name" value="IC97/Dnai7-like"/>
</dbReference>
<organism evidence="5 6">
    <name type="scientific">Patella caerulea</name>
    <name type="common">Rayed Mediterranean limpet</name>
    <dbReference type="NCBI Taxonomy" id="87958"/>
    <lineage>
        <taxon>Eukaryota</taxon>
        <taxon>Metazoa</taxon>
        <taxon>Spiralia</taxon>
        <taxon>Lophotrochozoa</taxon>
        <taxon>Mollusca</taxon>
        <taxon>Gastropoda</taxon>
        <taxon>Patellogastropoda</taxon>
        <taxon>Patelloidea</taxon>
        <taxon>Patellidae</taxon>
        <taxon>Patella</taxon>
    </lineage>
</organism>
<dbReference type="AlphaFoldDB" id="A0AAN8KA31"/>
<protein>
    <recommendedName>
        <fullName evidence="7">Axonemal 84 kDa protein</fullName>
    </recommendedName>
</protein>
<dbReference type="GO" id="GO:0008017">
    <property type="term" value="F:microtubule binding"/>
    <property type="evidence" value="ECO:0007669"/>
    <property type="project" value="TreeGrafter"/>
</dbReference>
<dbReference type="InterPro" id="IPR022110">
    <property type="entry name" value="CASC1_C"/>
</dbReference>
<proteinExistence type="inferred from homology"/>
<keyword evidence="6" id="KW-1185">Reference proteome</keyword>
<reference evidence="5 6" key="1">
    <citation type="submission" date="2024-01" db="EMBL/GenBank/DDBJ databases">
        <title>The genome of the rayed Mediterranean limpet Patella caerulea (Linnaeus, 1758).</title>
        <authorList>
            <person name="Anh-Thu Weber A."/>
            <person name="Halstead-Nussloch G."/>
        </authorList>
    </citation>
    <scope>NUCLEOTIDE SEQUENCE [LARGE SCALE GENOMIC DNA]</scope>
    <source>
        <strain evidence="5">AATW-2023a</strain>
        <tissue evidence="5">Whole specimen</tissue>
    </source>
</reference>
<evidence type="ECO:0008006" key="7">
    <source>
        <dbReference type="Google" id="ProtNLM"/>
    </source>
</evidence>